<accession>A0A1Y0D9H6</accession>
<dbReference type="PANTHER" id="PTHR31423">
    <property type="entry name" value="YBAK DOMAIN-CONTAINING PROTEIN"/>
    <property type="match status" value="1"/>
</dbReference>
<dbReference type="KEGG" id="opf:CBP31_14450"/>
<dbReference type="AlphaFoldDB" id="A0A1Y0D9H6"/>
<reference evidence="3 4" key="1">
    <citation type="journal article" date="2014" name="Int. J. Syst. Evol. Microbiol.">
        <title>Oceanisphaera profunda sp. nov., a marine bacterium isolated from deep-sea sediment, and emended description of the genus Oceanisphaera.</title>
        <authorList>
            <person name="Xu Z."/>
            <person name="Zhang X.Y."/>
            <person name="Su H.N."/>
            <person name="Yu Z.C."/>
            <person name="Liu C."/>
            <person name="Li H."/>
            <person name="Chen X.L."/>
            <person name="Song X.Y."/>
            <person name="Xie B.B."/>
            <person name="Qin Q.L."/>
            <person name="Zhou B.C."/>
            <person name="Shi M."/>
            <person name="Huang Y."/>
            <person name="Zhang Y.Z."/>
        </authorList>
    </citation>
    <scope>NUCLEOTIDE SEQUENCE [LARGE SCALE GENOMIC DNA]</scope>
    <source>
        <strain evidence="3 4">SM1222</strain>
    </source>
</reference>
<dbReference type="PANTHER" id="PTHR31423:SF3">
    <property type="entry name" value="PROLYL-TRNA SYNTHETASE ASSOCIATED DOMAIN-CONTAINING PROTEIN 1-RELATED"/>
    <property type="match status" value="1"/>
</dbReference>
<dbReference type="InterPro" id="IPR036754">
    <property type="entry name" value="YbaK/aa-tRNA-synt-asso_dom_sf"/>
</dbReference>
<proteinExistence type="inferred from homology"/>
<name>A0A1Y0D9H6_9GAMM</name>
<evidence type="ECO:0000313" key="4">
    <source>
        <dbReference type="Proteomes" id="UP000243937"/>
    </source>
</evidence>
<dbReference type="OrthoDB" id="5145315at2"/>
<keyword evidence="4" id="KW-1185">Reference proteome</keyword>
<dbReference type="CDD" id="cd04335">
    <property type="entry name" value="PrdX_deacylase"/>
    <property type="match status" value="1"/>
</dbReference>
<dbReference type="InterPro" id="IPR007214">
    <property type="entry name" value="YbaK/aa-tRNA-synth-assoc-dom"/>
</dbReference>
<sequence>MDILAQLASWQITPPLIEHPPLFTCDEADNLLLERPGTRLKNLFLRDNYGRRHALLLTTPHKQVDLKALSKQLGWSRIGFASAERLDKYLGVEPGHVSVLALVNDALNQDVELWLDNDLVEGDDFHCHPLRNTATVLLSKADLAHFAAQTGHRPQWIEVPERDEQ</sequence>
<evidence type="ECO:0000313" key="3">
    <source>
        <dbReference type="EMBL" id="ART83685.1"/>
    </source>
</evidence>
<dbReference type="Pfam" id="PF04073">
    <property type="entry name" value="tRNA_edit"/>
    <property type="match status" value="1"/>
</dbReference>
<keyword evidence="3" id="KW-0378">Hydrolase</keyword>
<evidence type="ECO:0000259" key="2">
    <source>
        <dbReference type="Pfam" id="PF04073"/>
    </source>
</evidence>
<evidence type="ECO:0000256" key="1">
    <source>
        <dbReference type="ARBA" id="ARBA00010201"/>
    </source>
</evidence>
<gene>
    <name evidence="3" type="ORF">CBP31_14450</name>
</gene>
<dbReference type="Gene3D" id="3.90.960.10">
    <property type="entry name" value="YbaK/aminoacyl-tRNA synthetase-associated domain"/>
    <property type="match status" value="1"/>
</dbReference>
<dbReference type="GO" id="GO:0002161">
    <property type="term" value="F:aminoacyl-tRNA deacylase activity"/>
    <property type="evidence" value="ECO:0007669"/>
    <property type="project" value="InterPro"/>
</dbReference>
<organism evidence="3 4">
    <name type="scientific">Oceanisphaera profunda</name>
    <dbReference type="NCBI Taxonomy" id="1416627"/>
    <lineage>
        <taxon>Bacteria</taxon>
        <taxon>Pseudomonadati</taxon>
        <taxon>Pseudomonadota</taxon>
        <taxon>Gammaproteobacteria</taxon>
        <taxon>Aeromonadales</taxon>
        <taxon>Aeromonadaceae</taxon>
        <taxon>Oceanisphaera</taxon>
    </lineage>
</organism>
<protein>
    <submittedName>
        <fullName evidence="3">Ala-tRNA(Pro) hydrolase</fullName>
    </submittedName>
</protein>
<dbReference type="Proteomes" id="UP000243937">
    <property type="component" value="Chromosome"/>
</dbReference>
<dbReference type="RefSeq" id="WP_087038361.1">
    <property type="nucleotide sequence ID" value="NZ_CP021377.1"/>
</dbReference>
<feature type="domain" description="YbaK/aminoacyl-tRNA synthetase-associated" evidence="2">
    <location>
        <begin position="19"/>
        <end position="145"/>
    </location>
</feature>
<dbReference type="EMBL" id="CP021377">
    <property type="protein sequence ID" value="ART83685.1"/>
    <property type="molecule type" value="Genomic_DNA"/>
</dbReference>
<comment type="similarity">
    <text evidence="1">Belongs to the PRORSD1 family.</text>
</comment>
<dbReference type="InterPro" id="IPR040285">
    <property type="entry name" value="ProX/PRXD1"/>
</dbReference>
<dbReference type="SUPFAM" id="SSF55826">
    <property type="entry name" value="YbaK/ProRS associated domain"/>
    <property type="match status" value="1"/>
</dbReference>